<dbReference type="eggNOG" id="COG2358">
    <property type="taxonomic scope" value="Bacteria"/>
</dbReference>
<dbReference type="GeneID" id="78086896"/>
<feature type="chain" id="PRO_5003200796" evidence="1">
    <location>
        <begin position="26"/>
        <end position="327"/>
    </location>
</feature>
<feature type="signal peptide" evidence="1">
    <location>
        <begin position="1"/>
        <end position="25"/>
    </location>
</feature>
<dbReference type="Pfam" id="PF16868">
    <property type="entry name" value="NMT1_3"/>
    <property type="match status" value="1"/>
</dbReference>
<dbReference type="PANTHER" id="PTHR42941:SF1">
    <property type="entry name" value="SLL1037 PROTEIN"/>
    <property type="match status" value="1"/>
</dbReference>
<keyword evidence="3" id="KW-1185">Reference proteome</keyword>
<protein>
    <submittedName>
        <fullName evidence="2">TAXI family TRAP transporter solute receptor</fullName>
    </submittedName>
</protein>
<reference evidence="2 3" key="1">
    <citation type="submission" date="2010-10" db="EMBL/GenBank/DDBJ databases">
        <authorList>
            <consortium name="The Broad Institute Genome Sequencing Platform"/>
            <person name="Ward D."/>
            <person name="Earl A."/>
            <person name="Feldgarden M."/>
            <person name="Young S.K."/>
            <person name="Gargeya S."/>
            <person name="Zeng Q."/>
            <person name="Alvarado L."/>
            <person name="Berlin A."/>
            <person name="Bochicchio J."/>
            <person name="Chapman S.B."/>
            <person name="Chen Z."/>
            <person name="Freedman E."/>
            <person name="Gellesch M."/>
            <person name="Goldberg J."/>
            <person name="Griggs A."/>
            <person name="Gujja S."/>
            <person name="Heilman E."/>
            <person name="Heiman D."/>
            <person name="Howarth C."/>
            <person name="Mehta T."/>
            <person name="Neiman D."/>
            <person name="Pearson M."/>
            <person name="Roberts A."/>
            <person name="Saif S."/>
            <person name="Shea T."/>
            <person name="Shenoy N."/>
            <person name="Sisk P."/>
            <person name="Stolte C."/>
            <person name="Sykes S."/>
            <person name="White J."/>
            <person name="Yandava C."/>
            <person name="Allen-Vercoe E."/>
            <person name="Sibley C."/>
            <person name="Ambrose C.E."/>
            <person name="Strauss J."/>
            <person name="Daigneault M."/>
            <person name="Haas B."/>
            <person name="Nusbaum C."/>
            <person name="Birren B."/>
        </authorList>
    </citation>
    <scope>NUCLEOTIDE SEQUENCE [LARGE SCALE GENOMIC DNA]</scope>
    <source>
        <strain evidence="2 3">3_1_6</strain>
    </source>
</reference>
<dbReference type="SUPFAM" id="SSF53850">
    <property type="entry name" value="Periplasmic binding protein-like II"/>
    <property type="match status" value="1"/>
</dbReference>
<dbReference type="NCBIfam" id="TIGR02122">
    <property type="entry name" value="TRAP_TAXI"/>
    <property type="match status" value="1"/>
</dbReference>
<comment type="caution">
    <text evidence="2">The sequence shown here is derived from an EMBL/GenBank/DDBJ whole genome shotgun (WGS) entry which is preliminary data.</text>
</comment>
<dbReference type="HOGENOM" id="CLU_033215_4_1_7"/>
<dbReference type="EMBL" id="ADCP02000002">
    <property type="protein sequence ID" value="EFV45877.1"/>
    <property type="molecule type" value="Genomic_DNA"/>
</dbReference>
<dbReference type="STRING" id="563192.HMPREF0179_00320"/>
<evidence type="ECO:0000313" key="2">
    <source>
        <dbReference type="EMBL" id="EFV45877.1"/>
    </source>
</evidence>
<organism evidence="2 3">
    <name type="scientific">Bilophila wadsworthia (strain 3_1_6)</name>
    <dbReference type="NCBI Taxonomy" id="563192"/>
    <lineage>
        <taxon>Bacteria</taxon>
        <taxon>Pseudomonadati</taxon>
        <taxon>Thermodesulfobacteriota</taxon>
        <taxon>Desulfovibrionia</taxon>
        <taxon>Desulfovibrionales</taxon>
        <taxon>Desulfovibrionaceae</taxon>
        <taxon>Bilophila</taxon>
    </lineage>
</organism>
<evidence type="ECO:0000256" key="1">
    <source>
        <dbReference type="SAM" id="SignalP"/>
    </source>
</evidence>
<dbReference type="InterPro" id="IPR011852">
    <property type="entry name" value="TRAP_TAXI"/>
</dbReference>
<dbReference type="OrthoDB" id="9780180at2"/>
<accession>E5Y2B0</accession>
<sequence length="327" mass="35225">MTCKHFFKAVALALSLAVGAAPALAKNFTELKAAASPAGGAWYVGMGAMGKAISTMYPELDVSLFPGGGLANVMHVEKGASDFGIAAHSVIFAAAKGIDPYKKPTENVMGLLNLHDSTRMHFIVNKASGITSLAQIKEKKMPIRISMSHTAGNSYLFGKWILEEYGISQQDITAWGGKIYTPSTNDAASMMKDGQLDVALWIGPGEAFIVQDMMNSVDLDILPVDENVIKAVGEKYGLQRDVIPASFYGGKFGKDIVTVSASTELMINKNVSEDIAYKMVKAMCEKRDDIVIASPFWKSFMPEKAGQGLALPLHPGAAKYYKEKGWL</sequence>
<dbReference type="AlphaFoldDB" id="E5Y2B0"/>
<proteinExistence type="predicted"/>
<gene>
    <name evidence="2" type="ORF">HMPREF0179_00320</name>
</gene>
<dbReference type="Proteomes" id="UP000006034">
    <property type="component" value="Unassembled WGS sequence"/>
</dbReference>
<keyword evidence="2" id="KW-0675">Receptor</keyword>
<evidence type="ECO:0000313" key="3">
    <source>
        <dbReference type="Proteomes" id="UP000006034"/>
    </source>
</evidence>
<name>E5Y2B0_BILW3</name>
<dbReference type="Gene3D" id="3.40.190.10">
    <property type="entry name" value="Periplasmic binding protein-like II"/>
    <property type="match status" value="2"/>
</dbReference>
<dbReference type="RefSeq" id="WP_005024478.1">
    <property type="nucleotide sequence ID" value="NZ_KE150239.1"/>
</dbReference>
<dbReference type="PANTHER" id="PTHR42941">
    <property type="entry name" value="SLL1037 PROTEIN"/>
    <property type="match status" value="1"/>
</dbReference>
<reference evidence="2 3" key="2">
    <citation type="submission" date="2013-04" db="EMBL/GenBank/DDBJ databases">
        <title>The Genome Sequence of Bilophila wadsworthia 3_1_6.</title>
        <authorList>
            <consortium name="The Broad Institute Genomics Platform"/>
            <person name="Earl A."/>
            <person name="Ward D."/>
            <person name="Feldgarden M."/>
            <person name="Gevers D."/>
            <person name="Sibley C."/>
            <person name="Strauss J."/>
            <person name="Allen-Vercoe E."/>
            <person name="Walker B."/>
            <person name="Young S."/>
            <person name="Zeng Q."/>
            <person name="Gargeya S."/>
            <person name="Fitzgerald M."/>
            <person name="Haas B."/>
            <person name="Abouelleil A."/>
            <person name="Allen A.W."/>
            <person name="Alvarado L."/>
            <person name="Arachchi H.M."/>
            <person name="Berlin A.M."/>
            <person name="Chapman S.B."/>
            <person name="Gainer-Dewar J."/>
            <person name="Goldberg J."/>
            <person name="Griggs A."/>
            <person name="Gujja S."/>
            <person name="Hansen M."/>
            <person name="Howarth C."/>
            <person name="Imamovic A."/>
            <person name="Ireland A."/>
            <person name="Larimer J."/>
            <person name="McCowan C."/>
            <person name="Murphy C."/>
            <person name="Pearson M."/>
            <person name="Poon T.W."/>
            <person name="Priest M."/>
            <person name="Roberts A."/>
            <person name="Saif S."/>
            <person name="Shea T."/>
            <person name="Sisk P."/>
            <person name="Sykes S."/>
            <person name="Wortman J."/>
            <person name="Nusbaum C."/>
            <person name="Birren B."/>
        </authorList>
    </citation>
    <scope>NUCLEOTIDE SEQUENCE [LARGE SCALE GENOMIC DNA]</scope>
    <source>
        <strain evidence="2 3">3_1_6</strain>
    </source>
</reference>
<keyword evidence="1" id="KW-0732">Signal</keyword>